<protein>
    <recommendedName>
        <fullName evidence="1">Ubiquinone biosynthesis accessory factor UbiK</fullName>
    </recommendedName>
</protein>
<feature type="compositionally biased region" description="Low complexity" evidence="2">
    <location>
        <begin position="87"/>
        <end position="121"/>
    </location>
</feature>
<reference evidence="3" key="1">
    <citation type="submission" date="2017-05" db="EMBL/GenBank/DDBJ databases">
        <title>Complete and WGS of Bordetella genogroups.</title>
        <authorList>
            <person name="Spilker T."/>
            <person name="Lipuma J."/>
        </authorList>
    </citation>
    <scope>NUCLEOTIDE SEQUENCE</scope>
    <source>
        <strain evidence="3">AU21707</strain>
    </source>
</reference>
<comment type="caution">
    <text evidence="3">The sequence shown here is derived from an EMBL/GenBank/DDBJ whole genome shotgun (WGS) entry which is preliminary data.</text>
</comment>
<evidence type="ECO:0000313" key="3">
    <source>
        <dbReference type="EMBL" id="OZI23694.1"/>
    </source>
</evidence>
<dbReference type="GO" id="GO:0006744">
    <property type="term" value="P:ubiquinone biosynthetic process"/>
    <property type="evidence" value="ECO:0007669"/>
    <property type="project" value="UniProtKB-UniRule"/>
</dbReference>
<comment type="pathway">
    <text evidence="1">Cofactor biosynthesis; ubiquinone biosynthesis.</text>
</comment>
<dbReference type="GO" id="GO:0005829">
    <property type="term" value="C:cytosol"/>
    <property type="evidence" value="ECO:0007669"/>
    <property type="project" value="TreeGrafter"/>
</dbReference>
<dbReference type="STRING" id="1416803.CAL13_13420"/>
<comment type="similarity">
    <text evidence="1">Belongs to the UbiK family.</text>
</comment>
<proteinExistence type="inferred from homology"/>
<sequence>MNATQWMEDLQKNISDLIARSPAADLERNVRAMMAQGFSRLDLVTREEFDVQADLLARTVARADQLAVQISQLEARINVLEAGQAKPAPAAPAATATAGTAASSATPAASAAPGAPTGVQG</sequence>
<evidence type="ECO:0000313" key="4">
    <source>
        <dbReference type="Proteomes" id="UP000216857"/>
    </source>
</evidence>
<dbReference type="Proteomes" id="UP000216857">
    <property type="component" value="Unassembled WGS sequence"/>
</dbReference>
<dbReference type="PANTHER" id="PTHR38040">
    <property type="entry name" value="UBIQUINONE BIOSYNTHESIS ACCESSORY FACTOR UBIK"/>
    <property type="match status" value="1"/>
</dbReference>
<comment type="function">
    <text evidence="1">Required for efficient ubiquinone (coenzyme Q) biosynthesis. UbiK is probably an accessory factor of Ubi enzymes and facilitates ubiquinone biosynthesis by acting as an assembly factor, a targeting factor, or both.</text>
</comment>
<keyword evidence="1" id="KW-0963">Cytoplasm</keyword>
<organism evidence="3 4">
    <name type="scientific">Bordetella genomosp. 9</name>
    <dbReference type="NCBI Taxonomy" id="1416803"/>
    <lineage>
        <taxon>Bacteria</taxon>
        <taxon>Pseudomonadati</taxon>
        <taxon>Pseudomonadota</taxon>
        <taxon>Betaproteobacteria</taxon>
        <taxon>Burkholderiales</taxon>
        <taxon>Alcaligenaceae</taxon>
        <taxon>Bordetella</taxon>
    </lineage>
</organism>
<accession>A0A261RF95</accession>
<evidence type="ECO:0000256" key="1">
    <source>
        <dbReference type="HAMAP-Rule" id="MF_02216"/>
    </source>
</evidence>
<dbReference type="HAMAP" id="MF_02216">
    <property type="entry name" value="UbiK"/>
    <property type="match status" value="1"/>
</dbReference>
<gene>
    <name evidence="1" type="primary">ubiK</name>
    <name evidence="3" type="ORF">CAL26_09685</name>
</gene>
<keyword evidence="4" id="KW-1185">Reference proteome</keyword>
<keyword evidence="1" id="KW-0831">Ubiquinone biosynthesis</keyword>
<comment type="subcellular location">
    <subcellularLocation>
        <location evidence="1">Cytoplasm</location>
    </subcellularLocation>
</comment>
<name>A0A261RF95_9BORD</name>
<feature type="region of interest" description="Disordered" evidence="2">
    <location>
        <begin position="85"/>
        <end position="121"/>
    </location>
</feature>
<dbReference type="Pfam" id="PF04380">
    <property type="entry name" value="BMFP"/>
    <property type="match status" value="1"/>
</dbReference>
<dbReference type="AlphaFoldDB" id="A0A261RF95"/>
<evidence type="ECO:0000256" key="2">
    <source>
        <dbReference type="SAM" id="MobiDB-lite"/>
    </source>
</evidence>
<dbReference type="UniPathway" id="UPA00232"/>
<dbReference type="PANTHER" id="PTHR38040:SF1">
    <property type="entry name" value="UBIQUINONE BIOSYNTHESIS ACCESSORY FACTOR UBIK"/>
    <property type="match status" value="1"/>
</dbReference>
<feature type="coiled-coil region" evidence="1">
    <location>
        <begin position="56"/>
        <end position="83"/>
    </location>
</feature>
<keyword evidence="1" id="KW-0175">Coiled coil</keyword>
<dbReference type="InterPro" id="IPR007475">
    <property type="entry name" value="UbiK"/>
</dbReference>
<dbReference type="EMBL" id="NEVJ01000002">
    <property type="protein sequence ID" value="OZI23694.1"/>
    <property type="molecule type" value="Genomic_DNA"/>
</dbReference>
<dbReference type="OrthoDB" id="5297354at2"/>